<sequence>MPVNYSINAIGIEMRCHGEQPPRGCGVGSETVGPGTWRKKVQCRRWRIGKSEVISGRVKVPLYSAASVVVRSACLGANIPKQQPFFDDSQERGRFGQDGKKSSSVVEFTGEQMWCYTCQSRLLDRRVGRSATRLPGCVGRDQSHFAGPAALLPSPGGGGGLGMGMAWYGIARSHPAFRSCVRWPACTVHWSCVICKVWGRARSMPLAVRYRR</sequence>
<evidence type="ECO:0000313" key="1">
    <source>
        <dbReference type="EMBL" id="KAF2399680.1"/>
    </source>
</evidence>
<proteinExistence type="predicted"/>
<name>A0A6G1HUI1_9PEZI</name>
<dbReference type="EMBL" id="ML996697">
    <property type="protein sequence ID" value="KAF2399680.1"/>
    <property type="molecule type" value="Genomic_DNA"/>
</dbReference>
<accession>A0A6G1HUI1</accession>
<keyword evidence="2" id="KW-1185">Reference proteome</keyword>
<dbReference type="Proteomes" id="UP000799640">
    <property type="component" value="Unassembled WGS sequence"/>
</dbReference>
<gene>
    <name evidence="1" type="ORF">EJ06DRAFT_61902</name>
</gene>
<protein>
    <submittedName>
        <fullName evidence="1">Uncharacterized protein</fullName>
    </submittedName>
</protein>
<evidence type="ECO:0000313" key="2">
    <source>
        <dbReference type="Proteomes" id="UP000799640"/>
    </source>
</evidence>
<dbReference type="AlphaFoldDB" id="A0A6G1HUI1"/>
<organism evidence="1 2">
    <name type="scientific">Trichodelitschia bisporula</name>
    <dbReference type="NCBI Taxonomy" id="703511"/>
    <lineage>
        <taxon>Eukaryota</taxon>
        <taxon>Fungi</taxon>
        <taxon>Dikarya</taxon>
        <taxon>Ascomycota</taxon>
        <taxon>Pezizomycotina</taxon>
        <taxon>Dothideomycetes</taxon>
        <taxon>Dothideomycetes incertae sedis</taxon>
        <taxon>Phaeotrichales</taxon>
        <taxon>Phaeotrichaceae</taxon>
        <taxon>Trichodelitschia</taxon>
    </lineage>
</organism>
<reference evidence="1" key="1">
    <citation type="journal article" date="2020" name="Stud. Mycol.">
        <title>101 Dothideomycetes genomes: a test case for predicting lifestyles and emergence of pathogens.</title>
        <authorList>
            <person name="Haridas S."/>
            <person name="Albert R."/>
            <person name="Binder M."/>
            <person name="Bloem J."/>
            <person name="Labutti K."/>
            <person name="Salamov A."/>
            <person name="Andreopoulos B."/>
            <person name="Baker S."/>
            <person name="Barry K."/>
            <person name="Bills G."/>
            <person name="Bluhm B."/>
            <person name="Cannon C."/>
            <person name="Castanera R."/>
            <person name="Culley D."/>
            <person name="Daum C."/>
            <person name="Ezra D."/>
            <person name="Gonzalez J."/>
            <person name="Henrissat B."/>
            <person name="Kuo A."/>
            <person name="Liang C."/>
            <person name="Lipzen A."/>
            <person name="Lutzoni F."/>
            <person name="Magnuson J."/>
            <person name="Mondo S."/>
            <person name="Nolan M."/>
            <person name="Ohm R."/>
            <person name="Pangilinan J."/>
            <person name="Park H.-J."/>
            <person name="Ramirez L."/>
            <person name="Alfaro M."/>
            <person name="Sun H."/>
            <person name="Tritt A."/>
            <person name="Yoshinaga Y."/>
            <person name="Zwiers L.-H."/>
            <person name="Turgeon B."/>
            <person name="Goodwin S."/>
            <person name="Spatafora J."/>
            <person name="Crous P."/>
            <person name="Grigoriev I."/>
        </authorList>
    </citation>
    <scope>NUCLEOTIDE SEQUENCE</scope>
    <source>
        <strain evidence="1">CBS 262.69</strain>
    </source>
</reference>